<gene>
    <name evidence="2" type="ORF">GCM10009776_36860</name>
</gene>
<protein>
    <recommendedName>
        <fullName evidence="4">50S ribosomal protein L35</fullName>
    </recommendedName>
</protein>
<dbReference type="RefSeq" id="WP_344097532.1">
    <property type="nucleotide sequence ID" value="NZ_BAAAOG010000013.1"/>
</dbReference>
<comment type="caution">
    <text evidence="2">The sequence shown here is derived from an EMBL/GenBank/DDBJ whole genome shotgun (WGS) entry which is preliminary data.</text>
</comment>
<feature type="compositionally biased region" description="Basic residues" evidence="1">
    <location>
        <begin position="1"/>
        <end position="15"/>
    </location>
</feature>
<evidence type="ECO:0000256" key="1">
    <source>
        <dbReference type="SAM" id="MobiDB-lite"/>
    </source>
</evidence>
<accession>A0ABP5CX38</accession>
<organism evidence="2 3">
    <name type="scientific">Microbacterium deminutum</name>
    <dbReference type="NCBI Taxonomy" id="344164"/>
    <lineage>
        <taxon>Bacteria</taxon>
        <taxon>Bacillati</taxon>
        <taxon>Actinomycetota</taxon>
        <taxon>Actinomycetes</taxon>
        <taxon>Micrococcales</taxon>
        <taxon>Microbacteriaceae</taxon>
        <taxon>Microbacterium</taxon>
    </lineage>
</organism>
<dbReference type="EMBL" id="BAAAOG010000013">
    <property type="protein sequence ID" value="GAA1970440.1"/>
    <property type="molecule type" value="Genomic_DNA"/>
</dbReference>
<evidence type="ECO:0000313" key="2">
    <source>
        <dbReference type="EMBL" id="GAA1970440.1"/>
    </source>
</evidence>
<reference evidence="3" key="1">
    <citation type="journal article" date="2019" name="Int. J. Syst. Evol. Microbiol.">
        <title>The Global Catalogue of Microorganisms (GCM) 10K type strain sequencing project: providing services to taxonomists for standard genome sequencing and annotation.</title>
        <authorList>
            <consortium name="The Broad Institute Genomics Platform"/>
            <consortium name="The Broad Institute Genome Sequencing Center for Infectious Disease"/>
            <person name="Wu L."/>
            <person name="Ma J."/>
        </authorList>
    </citation>
    <scope>NUCLEOTIDE SEQUENCE [LARGE SCALE GENOMIC DNA]</scope>
    <source>
        <strain evidence="3">JCM 14901</strain>
    </source>
</reference>
<dbReference type="Proteomes" id="UP001499933">
    <property type="component" value="Unassembled WGS sequence"/>
</dbReference>
<proteinExistence type="predicted"/>
<evidence type="ECO:0000313" key="3">
    <source>
        <dbReference type="Proteomes" id="UP001499933"/>
    </source>
</evidence>
<evidence type="ECO:0008006" key="4">
    <source>
        <dbReference type="Google" id="ProtNLM"/>
    </source>
</evidence>
<feature type="region of interest" description="Disordered" evidence="1">
    <location>
        <begin position="1"/>
        <end position="42"/>
    </location>
</feature>
<sequence>MPKKPVSKKRLKQKTGKSNAFGGYEKVKHKDGSFSMKKRKGK</sequence>
<name>A0ABP5CX38_9MICO</name>
<keyword evidence="3" id="KW-1185">Reference proteome</keyword>